<feature type="compositionally biased region" description="Basic and acidic residues" evidence="1">
    <location>
        <begin position="30"/>
        <end position="43"/>
    </location>
</feature>
<evidence type="ECO:0000256" key="1">
    <source>
        <dbReference type="SAM" id="MobiDB-lite"/>
    </source>
</evidence>
<sequence length="110" mass="12234">MSRRAGPDHPAWISGRERSVRTPSSQLVRGIDDQKDAQHRGAGRHEVICASRVAQDFRKNAETQSCDSKQQSCSHAPDRSGGLVDFSFHTAPVYSHYLNGIGKGRRVYLQ</sequence>
<evidence type="ECO:0000313" key="3">
    <source>
        <dbReference type="Proteomes" id="UP000002705"/>
    </source>
</evidence>
<dbReference type="Proteomes" id="UP000002705">
    <property type="component" value="Chromosome 2"/>
</dbReference>
<gene>
    <name evidence="2" type="ordered locus">Bcep18194_B2091</name>
</gene>
<name>Q394B4_BURL3</name>
<dbReference type="KEGG" id="bur:Bcep18194_B2091"/>
<dbReference type="AlphaFoldDB" id="Q394B4"/>
<feature type="region of interest" description="Disordered" evidence="1">
    <location>
        <begin position="1"/>
        <end position="43"/>
    </location>
</feature>
<evidence type="ECO:0000313" key="2">
    <source>
        <dbReference type="EMBL" id="ABB12202.1"/>
    </source>
</evidence>
<protein>
    <submittedName>
        <fullName evidence="2">Uncharacterized protein</fullName>
    </submittedName>
</protein>
<dbReference type="HOGENOM" id="CLU_168805_0_0_4"/>
<keyword evidence="3" id="KW-1185">Reference proteome</keyword>
<reference evidence="2" key="1">
    <citation type="submission" date="2005-10" db="EMBL/GenBank/DDBJ databases">
        <title>Complete sequence of chromosome 2 of Burkholderia sp. 383.</title>
        <authorList>
            <consortium name="US DOE Joint Genome Institute"/>
            <person name="Copeland A."/>
            <person name="Lucas S."/>
            <person name="Lapidus A."/>
            <person name="Barry K."/>
            <person name="Detter J.C."/>
            <person name="Glavina T."/>
            <person name="Hammon N."/>
            <person name="Israni S."/>
            <person name="Pitluck S."/>
            <person name="Chain P."/>
            <person name="Malfatti S."/>
            <person name="Shin M."/>
            <person name="Vergez L."/>
            <person name="Schmutz J."/>
            <person name="Larimer F."/>
            <person name="Land M."/>
            <person name="Kyrpides N."/>
            <person name="Lykidis A."/>
            <person name="Richardson P."/>
        </authorList>
    </citation>
    <scope>NUCLEOTIDE SEQUENCE [LARGE SCALE GENOMIC DNA]</scope>
    <source>
        <strain evidence="2">383</strain>
    </source>
</reference>
<accession>Q394B4</accession>
<dbReference type="EMBL" id="CP000152">
    <property type="protein sequence ID" value="ABB12202.1"/>
    <property type="molecule type" value="Genomic_DNA"/>
</dbReference>
<proteinExistence type="predicted"/>
<organism evidence="2 3">
    <name type="scientific">Burkholderia lata (strain ATCC 17760 / DSM 23089 / LMG 22485 / NCIMB 9086 / R18194 / 383)</name>
    <dbReference type="NCBI Taxonomy" id="482957"/>
    <lineage>
        <taxon>Bacteria</taxon>
        <taxon>Pseudomonadati</taxon>
        <taxon>Pseudomonadota</taxon>
        <taxon>Betaproteobacteria</taxon>
        <taxon>Burkholderiales</taxon>
        <taxon>Burkholderiaceae</taxon>
        <taxon>Burkholderia</taxon>
        <taxon>Burkholderia cepacia complex</taxon>
    </lineage>
</organism>